<evidence type="ECO:0000313" key="15">
    <source>
        <dbReference type="EMBL" id="MBM3273729.1"/>
    </source>
</evidence>
<feature type="binding site" evidence="13">
    <location>
        <begin position="173"/>
        <end position="174"/>
    </location>
    <ligand>
        <name>S-adenosyl-L-methionine</name>
        <dbReference type="ChEBI" id="CHEBI:59789"/>
    </ligand>
</feature>
<evidence type="ECO:0000256" key="3">
    <source>
        <dbReference type="ARBA" id="ARBA00022490"/>
    </source>
</evidence>
<keyword evidence="12 13" id="KW-1015">Disulfide bond</keyword>
<dbReference type="InterPro" id="IPR006638">
    <property type="entry name" value="Elp3/MiaA/NifB-like_rSAM"/>
</dbReference>
<keyword evidence="9 13" id="KW-0479">Metal-binding</keyword>
<comment type="caution">
    <text evidence="13">Lacks conserved residue(s) required for the propagation of feature annotation.</text>
</comment>
<evidence type="ECO:0000256" key="6">
    <source>
        <dbReference type="ARBA" id="ARBA00022679"/>
    </source>
</evidence>
<keyword evidence="4 13" id="KW-0698">rRNA processing</keyword>
<dbReference type="GO" id="GO:0002935">
    <property type="term" value="F:tRNA (adenine(37)-C2)-methyltransferase activity"/>
    <property type="evidence" value="ECO:0007669"/>
    <property type="project" value="UniProtKB-UniRule"/>
</dbReference>
<comment type="catalytic activity">
    <reaction evidence="13">
        <text>adenosine(2503) in 23S rRNA + 2 reduced [2Fe-2S]-[ferredoxin] + 2 S-adenosyl-L-methionine = 2-methyladenosine(2503) in 23S rRNA + 5'-deoxyadenosine + L-methionine + 2 oxidized [2Fe-2S]-[ferredoxin] + S-adenosyl-L-homocysteine</text>
        <dbReference type="Rhea" id="RHEA:42916"/>
        <dbReference type="Rhea" id="RHEA-COMP:10000"/>
        <dbReference type="Rhea" id="RHEA-COMP:10001"/>
        <dbReference type="Rhea" id="RHEA-COMP:10152"/>
        <dbReference type="Rhea" id="RHEA-COMP:10282"/>
        <dbReference type="ChEBI" id="CHEBI:17319"/>
        <dbReference type="ChEBI" id="CHEBI:33737"/>
        <dbReference type="ChEBI" id="CHEBI:33738"/>
        <dbReference type="ChEBI" id="CHEBI:57844"/>
        <dbReference type="ChEBI" id="CHEBI:57856"/>
        <dbReference type="ChEBI" id="CHEBI:59789"/>
        <dbReference type="ChEBI" id="CHEBI:74411"/>
        <dbReference type="ChEBI" id="CHEBI:74497"/>
        <dbReference type="EC" id="2.1.1.192"/>
    </reaction>
</comment>
<evidence type="ECO:0000313" key="16">
    <source>
        <dbReference type="Proteomes" id="UP000703893"/>
    </source>
</evidence>
<feature type="binding site" evidence="13">
    <location>
        <position position="130"/>
    </location>
    <ligand>
        <name>[4Fe-4S] cluster</name>
        <dbReference type="ChEBI" id="CHEBI:49883"/>
        <note>4Fe-4S-S-AdoMet</note>
    </ligand>
</feature>
<dbReference type="InterPro" id="IPR004383">
    <property type="entry name" value="rRNA_lsu_MTrfase_RlmN/Cfr"/>
</dbReference>
<dbReference type="HAMAP" id="MF_01849">
    <property type="entry name" value="RNA_methyltr_RlmN"/>
    <property type="match status" value="1"/>
</dbReference>
<dbReference type="InterPro" id="IPR013785">
    <property type="entry name" value="Aldolase_TIM"/>
</dbReference>
<dbReference type="EC" id="2.1.1.192" evidence="13"/>
<evidence type="ECO:0000256" key="7">
    <source>
        <dbReference type="ARBA" id="ARBA00022691"/>
    </source>
</evidence>
<evidence type="ECO:0000256" key="9">
    <source>
        <dbReference type="ARBA" id="ARBA00022723"/>
    </source>
</evidence>
<dbReference type="Gene3D" id="3.20.20.70">
    <property type="entry name" value="Aldolase class I"/>
    <property type="match status" value="1"/>
</dbReference>
<dbReference type="InterPro" id="IPR058240">
    <property type="entry name" value="rSAM_sf"/>
</dbReference>
<feature type="binding site" evidence="13">
    <location>
        <position position="126"/>
    </location>
    <ligand>
        <name>[4Fe-4S] cluster</name>
        <dbReference type="ChEBI" id="CHEBI:49883"/>
        <note>4Fe-4S-S-AdoMet</note>
    </ligand>
</feature>
<sequence>MGSLFGLDTAELEAFAAEAGEPPYRGRQLAGWLYKKNAVDVAAMTDLPRRFRERIAAAAPTCGNLRLLSKAVADDGTRKFLFGSDRGGTLEAVLMPVWADSIVPGGDRDPEASTRVTACISTQVGCAVGCVFCATGLSGFQKNVTAGEMVEQVVRMQRETGMRVSNVVFMGMGEPFLNYDETLKAVRLLNSEVGIGMRHLTISTSGIIPGIDRLAGEKLQLTLAVSLHAPTDELRDFLVPLNKKYPLADLKAAMKRYLDKTGRRLTVEYVMLHRVNDSAPTAAQLADYLRDLPGIHVNLIPYNATDAEFRPSPPRAIARFQQILRDRGINATVRVERGAEIDGACGQLRRRLDTGAPLVKQEPASLAEEDG</sequence>
<comment type="caution">
    <text evidence="15">The sequence shown here is derived from an EMBL/GenBank/DDBJ whole genome shotgun (WGS) entry which is preliminary data.</text>
</comment>
<feature type="binding site" evidence="13">
    <location>
        <position position="133"/>
    </location>
    <ligand>
        <name>[4Fe-4S] cluster</name>
        <dbReference type="ChEBI" id="CHEBI:49883"/>
        <note>4Fe-4S-S-AdoMet</note>
    </ligand>
</feature>
<dbReference type="NCBIfam" id="TIGR00048">
    <property type="entry name" value="rRNA_mod_RlmN"/>
    <property type="match status" value="1"/>
</dbReference>
<keyword evidence="7 13" id="KW-0949">S-adenosyl-L-methionine</keyword>
<keyword evidence="10 13" id="KW-0408">Iron</keyword>
<dbReference type="GO" id="GO:0000049">
    <property type="term" value="F:tRNA binding"/>
    <property type="evidence" value="ECO:0007669"/>
    <property type="project" value="UniProtKB-UniRule"/>
</dbReference>
<dbReference type="FunFam" id="3.20.20.70:FF:000014">
    <property type="entry name" value="Probable dual-specificity RNA methyltransferase RlmN"/>
    <property type="match status" value="1"/>
</dbReference>
<dbReference type="Proteomes" id="UP000703893">
    <property type="component" value="Unassembled WGS sequence"/>
</dbReference>
<dbReference type="InterPro" id="IPR007197">
    <property type="entry name" value="rSAM"/>
</dbReference>
<dbReference type="GO" id="GO:0070475">
    <property type="term" value="P:rRNA base methylation"/>
    <property type="evidence" value="ECO:0007669"/>
    <property type="project" value="UniProtKB-UniRule"/>
</dbReference>
<evidence type="ECO:0000256" key="12">
    <source>
        <dbReference type="ARBA" id="ARBA00023157"/>
    </source>
</evidence>
<feature type="domain" description="Radical SAM core" evidence="14">
    <location>
        <begin position="112"/>
        <end position="330"/>
    </location>
</feature>
<keyword evidence="2 13" id="KW-0004">4Fe-4S</keyword>
<feature type="active site" description="S-methylcysteine intermediate" evidence="13">
    <location>
        <position position="345"/>
    </location>
</feature>
<dbReference type="GO" id="GO:0051539">
    <property type="term" value="F:4 iron, 4 sulfur cluster binding"/>
    <property type="evidence" value="ECO:0007669"/>
    <property type="project" value="UniProtKB-UniRule"/>
</dbReference>
<evidence type="ECO:0000259" key="14">
    <source>
        <dbReference type="PROSITE" id="PS51918"/>
    </source>
</evidence>
<organism evidence="15 16">
    <name type="scientific">Candidatus Tanganyikabacteria bacterium</name>
    <dbReference type="NCBI Taxonomy" id="2961651"/>
    <lineage>
        <taxon>Bacteria</taxon>
        <taxon>Bacillati</taxon>
        <taxon>Candidatus Sericytochromatia</taxon>
        <taxon>Candidatus Tanganyikabacteria</taxon>
    </lineage>
</organism>
<dbReference type="SFLD" id="SFLDG01062">
    <property type="entry name" value="methyltransferase_(Class_A)"/>
    <property type="match status" value="1"/>
</dbReference>
<dbReference type="GO" id="GO:0005737">
    <property type="term" value="C:cytoplasm"/>
    <property type="evidence" value="ECO:0007669"/>
    <property type="project" value="UniProtKB-SubCell"/>
</dbReference>
<comment type="subcellular location">
    <subcellularLocation>
        <location evidence="1 13">Cytoplasm</location>
    </subcellularLocation>
</comment>
<reference evidence="15 16" key="1">
    <citation type="submission" date="2019-03" db="EMBL/GenBank/DDBJ databases">
        <title>Lake Tanganyika Metagenome-Assembled Genomes (MAGs).</title>
        <authorList>
            <person name="Tran P."/>
        </authorList>
    </citation>
    <scope>NUCLEOTIDE SEQUENCE [LARGE SCALE GENOMIC DNA]</scope>
    <source>
        <strain evidence="15">K_DeepCast_65m_m2_236</strain>
    </source>
</reference>
<dbReference type="GO" id="GO:0019843">
    <property type="term" value="F:rRNA binding"/>
    <property type="evidence" value="ECO:0007669"/>
    <property type="project" value="UniProtKB-UniRule"/>
</dbReference>
<evidence type="ECO:0000256" key="1">
    <source>
        <dbReference type="ARBA" id="ARBA00004496"/>
    </source>
</evidence>
<dbReference type="InterPro" id="IPR048641">
    <property type="entry name" value="RlmN_N"/>
</dbReference>
<comment type="catalytic activity">
    <reaction evidence="13">
        <text>adenosine(37) in tRNA + 2 reduced [2Fe-2S]-[ferredoxin] + 2 S-adenosyl-L-methionine = 2-methyladenosine(37) in tRNA + 5'-deoxyadenosine + L-methionine + 2 oxidized [2Fe-2S]-[ferredoxin] + S-adenosyl-L-homocysteine</text>
        <dbReference type="Rhea" id="RHEA:43332"/>
        <dbReference type="Rhea" id="RHEA-COMP:10000"/>
        <dbReference type="Rhea" id="RHEA-COMP:10001"/>
        <dbReference type="Rhea" id="RHEA-COMP:10162"/>
        <dbReference type="Rhea" id="RHEA-COMP:10485"/>
        <dbReference type="ChEBI" id="CHEBI:17319"/>
        <dbReference type="ChEBI" id="CHEBI:33737"/>
        <dbReference type="ChEBI" id="CHEBI:33738"/>
        <dbReference type="ChEBI" id="CHEBI:57844"/>
        <dbReference type="ChEBI" id="CHEBI:57856"/>
        <dbReference type="ChEBI" id="CHEBI:59789"/>
        <dbReference type="ChEBI" id="CHEBI:74411"/>
        <dbReference type="ChEBI" id="CHEBI:74497"/>
        <dbReference type="EC" id="2.1.1.192"/>
    </reaction>
</comment>
<dbReference type="PANTHER" id="PTHR30544">
    <property type="entry name" value="23S RRNA METHYLTRANSFERASE"/>
    <property type="match status" value="1"/>
</dbReference>
<dbReference type="GO" id="GO:0070040">
    <property type="term" value="F:rRNA (adenine(2503)-C2-)-methyltransferase activity"/>
    <property type="evidence" value="ECO:0007669"/>
    <property type="project" value="UniProtKB-UniRule"/>
</dbReference>
<proteinExistence type="inferred from homology"/>
<dbReference type="SMART" id="SM00729">
    <property type="entry name" value="Elp3"/>
    <property type="match status" value="1"/>
</dbReference>
<evidence type="ECO:0000256" key="13">
    <source>
        <dbReference type="HAMAP-Rule" id="MF_01849"/>
    </source>
</evidence>
<dbReference type="PANTHER" id="PTHR30544:SF5">
    <property type="entry name" value="RADICAL SAM CORE DOMAIN-CONTAINING PROTEIN"/>
    <property type="match status" value="1"/>
</dbReference>
<keyword evidence="11 13" id="KW-0411">Iron-sulfur</keyword>
<comment type="similarity">
    <text evidence="13">Belongs to the radical SAM superfamily. RlmN family.</text>
</comment>
<comment type="miscellaneous">
    <text evidence="13">Reaction proceeds by a ping-pong mechanism involving intermediate methylation of a conserved cysteine residue.</text>
</comment>
<dbReference type="GO" id="GO:0046872">
    <property type="term" value="F:metal ion binding"/>
    <property type="evidence" value="ECO:0007669"/>
    <property type="project" value="UniProtKB-KW"/>
</dbReference>
<comment type="function">
    <text evidence="13">Specifically methylates position 2 of adenine 2503 in 23S rRNA and position 2 of adenine 37 in tRNAs.</text>
</comment>
<evidence type="ECO:0000256" key="11">
    <source>
        <dbReference type="ARBA" id="ARBA00023014"/>
    </source>
</evidence>
<feature type="active site" description="Proton acceptor" evidence="13">
    <location>
        <position position="91"/>
    </location>
</feature>
<gene>
    <name evidence="13 15" type="primary">rlmN</name>
    <name evidence="15" type="ORF">FJZ00_01145</name>
</gene>
<evidence type="ECO:0000256" key="4">
    <source>
        <dbReference type="ARBA" id="ARBA00022552"/>
    </source>
</evidence>
<comment type="cofactor">
    <cofactor evidence="13">
        <name>[4Fe-4S] cluster</name>
        <dbReference type="ChEBI" id="CHEBI:49883"/>
    </cofactor>
    <text evidence="13">Binds 1 [4Fe-4S] cluster. The cluster is coordinated with 3 cysteines and an exchangeable S-adenosyl-L-methionine.</text>
</comment>
<feature type="binding site" evidence="13">
    <location>
        <begin position="226"/>
        <end position="228"/>
    </location>
    <ligand>
        <name>S-adenosyl-L-methionine</name>
        <dbReference type="ChEBI" id="CHEBI:59789"/>
    </ligand>
</feature>
<dbReference type="AlphaFoldDB" id="A0A937X0I4"/>
<keyword evidence="5 13" id="KW-0489">Methyltransferase</keyword>
<keyword evidence="3 13" id="KW-0963">Cytoplasm</keyword>
<dbReference type="SUPFAM" id="SSF102114">
    <property type="entry name" value="Radical SAM enzymes"/>
    <property type="match status" value="1"/>
</dbReference>
<dbReference type="EMBL" id="VGJX01000036">
    <property type="protein sequence ID" value="MBM3273729.1"/>
    <property type="molecule type" value="Genomic_DNA"/>
</dbReference>
<name>A0A937X0I4_9BACT</name>
<dbReference type="SFLD" id="SFLDS00029">
    <property type="entry name" value="Radical_SAM"/>
    <property type="match status" value="1"/>
</dbReference>
<accession>A0A937X0I4</accession>
<dbReference type="PIRSF" id="PIRSF006004">
    <property type="entry name" value="CHP00048"/>
    <property type="match status" value="1"/>
</dbReference>
<dbReference type="GO" id="GO:0030488">
    <property type="term" value="P:tRNA methylation"/>
    <property type="evidence" value="ECO:0007669"/>
    <property type="project" value="UniProtKB-UniRule"/>
</dbReference>
<dbReference type="InterPro" id="IPR040072">
    <property type="entry name" value="Methyltransferase_A"/>
</dbReference>
<evidence type="ECO:0000256" key="8">
    <source>
        <dbReference type="ARBA" id="ARBA00022694"/>
    </source>
</evidence>
<keyword evidence="6 13" id="KW-0808">Transferase</keyword>
<dbReference type="Gene3D" id="1.10.150.530">
    <property type="match status" value="1"/>
</dbReference>
<evidence type="ECO:0000256" key="5">
    <source>
        <dbReference type="ARBA" id="ARBA00022603"/>
    </source>
</evidence>
<feature type="binding site" evidence="13">
    <location>
        <position position="203"/>
    </location>
    <ligand>
        <name>S-adenosyl-L-methionine</name>
        <dbReference type="ChEBI" id="CHEBI:59789"/>
    </ligand>
</feature>
<dbReference type="PROSITE" id="PS51918">
    <property type="entry name" value="RADICAL_SAM"/>
    <property type="match status" value="1"/>
</dbReference>
<evidence type="ECO:0000256" key="2">
    <source>
        <dbReference type="ARBA" id="ARBA00022485"/>
    </source>
</evidence>
<dbReference type="CDD" id="cd01335">
    <property type="entry name" value="Radical_SAM"/>
    <property type="match status" value="1"/>
</dbReference>
<dbReference type="Pfam" id="PF21016">
    <property type="entry name" value="RlmN_N"/>
    <property type="match status" value="1"/>
</dbReference>
<dbReference type="Pfam" id="PF04055">
    <property type="entry name" value="Radical_SAM"/>
    <property type="match status" value="1"/>
</dbReference>
<feature type="binding site" evidence="13">
    <location>
        <position position="303"/>
    </location>
    <ligand>
        <name>S-adenosyl-L-methionine</name>
        <dbReference type="ChEBI" id="CHEBI:59789"/>
    </ligand>
</feature>
<dbReference type="SFLD" id="SFLDF00275">
    <property type="entry name" value="adenosine_C2_methyltransferase"/>
    <property type="match status" value="1"/>
</dbReference>
<protein>
    <recommendedName>
        <fullName evidence="13">Probable dual-specificity RNA methyltransferase RlmN</fullName>
        <ecNumber evidence="13">2.1.1.192</ecNumber>
    </recommendedName>
    <alternativeName>
        <fullName evidence="13">23S rRNA (adenine(2503)-C(2))-methyltransferase</fullName>
    </alternativeName>
    <alternativeName>
        <fullName evidence="13">23S rRNA m2A2503 methyltransferase</fullName>
    </alternativeName>
    <alternativeName>
        <fullName evidence="13">Ribosomal RNA large subunit methyltransferase N</fullName>
    </alternativeName>
    <alternativeName>
        <fullName evidence="13">tRNA (adenine(37)-C(2))-methyltransferase</fullName>
    </alternativeName>
    <alternativeName>
        <fullName evidence="13">tRNA m2A37 methyltransferase</fullName>
    </alternativeName>
</protein>
<keyword evidence="8 13" id="KW-0819">tRNA processing</keyword>
<evidence type="ECO:0000256" key="10">
    <source>
        <dbReference type="ARBA" id="ARBA00023004"/>
    </source>
</evidence>
<dbReference type="InterPro" id="IPR027492">
    <property type="entry name" value="RNA_MTrfase_RlmN"/>
</dbReference>